<sequence>MSSLWRSSQPRPPDSGRSAVQYYFAKAKLIFVTVSASDFSVEAYEEEVAAAAAAVSGALNGTEFLCKEGLTKECKAWLVEQLQAVKDGLAERKEKEKIHAKLCAVMYDGGDDESGIAAPVKVKKPTFPSVNGRAGHKSDKVTKTMGTTEAEEATMSKGSTKPGKSTKSNLEIQTKDSKETETQVDASSATKTETSDQASLEEAEMREKSSLQSRNSECEAILDKSASEESKSTSPTESGDEKTGLHSGEDNAEGGAKTQTETDSYESLEEGELGEDPKETSKKSKSLAATARTPSHQNVGDWKRLTMEKKLVEK</sequence>
<dbReference type="AlphaFoldDB" id="A0A2P8A8A7"/>
<evidence type="ECO:0000313" key="3">
    <source>
        <dbReference type="Proteomes" id="UP000243723"/>
    </source>
</evidence>
<feature type="compositionally biased region" description="Basic and acidic residues" evidence="1">
    <location>
        <begin position="301"/>
        <end position="314"/>
    </location>
</feature>
<proteinExistence type="predicted"/>
<gene>
    <name evidence="2" type="ORF">B9Z65_6315</name>
</gene>
<accession>A0A2P8A8A7</accession>
<feature type="compositionally biased region" description="Low complexity" evidence="1">
    <location>
        <begin position="156"/>
        <end position="168"/>
    </location>
</feature>
<organism evidence="2 3">
    <name type="scientific">Elsinoe australis</name>
    <dbReference type="NCBI Taxonomy" id="40998"/>
    <lineage>
        <taxon>Eukaryota</taxon>
        <taxon>Fungi</taxon>
        <taxon>Dikarya</taxon>
        <taxon>Ascomycota</taxon>
        <taxon>Pezizomycotina</taxon>
        <taxon>Dothideomycetes</taxon>
        <taxon>Dothideomycetidae</taxon>
        <taxon>Myriangiales</taxon>
        <taxon>Elsinoaceae</taxon>
        <taxon>Elsinoe</taxon>
    </lineage>
</organism>
<evidence type="ECO:0000313" key="2">
    <source>
        <dbReference type="EMBL" id="PSK56691.1"/>
    </source>
</evidence>
<feature type="compositionally biased region" description="Basic and acidic residues" evidence="1">
    <location>
        <begin position="221"/>
        <end position="231"/>
    </location>
</feature>
<feature type="compositionally biased region" description="Basic and acidic residues" evidence="1">
    <location>
        <begin position="239"/>
        <end position="249"/>
    </location>
</feature>
<protein>
    <submittedName>
        <fullName evidence="2">Uncharacterized protein</fullName>
    </submittedName>
</protein>
<feature type="compositionally biased region" description="Polar residues" evidence="1">
    <location>
        <begin position="183"/>
        <end position="198"/>
    </location>
</feature>
<keyword evidence="3" id="KW-1185">Reference proteome</keyword>
<reference evidence="2 3" key="1">
    <citation type="submission" date="2017-05" db="EMBL/GenBank/DDBJ databases">
        <title>Draft genome sequence of Elsinoe australis.</title>
        <authorList>
            <person name="Cheng Q."/>
        </authorList>
    </citation>
    <scope>NUCLEOTIDE SEQUENCE [LARGE SCALE GENOMIC DNA]</scope>
    <source>
        <strain evidence="2 3">NL1</strain>
    </source>
</reference>
<comment type="caution">
    <text evidence="2">The sequence shown here is derived from an EMBL/GenBank/DDBJ whole genome shotgun (WGS) entry which is preliminary data.</text>
</comment>
<evidence type="ECO:0000256" key="1">
    <source>
        <dbReference type="SAM" id="MobiDB-lite"/>
    </source>
</evidence>
<feature type="region of interest" description="Disordered" evidence="1">
    <location>
        <begin position="125"/>
        <end position="314"/>
    </location>
</feature>
<name>A0A2P8A8A7_9PEZI</name>
<feature type="compositionally biased region" description="Acidic residues" evidence="1">
    <location>
        <begin position="263"/>
        <end position="274"/>
    </location>
</feature>
<dbReference type="EMBL" id="NHZQ01000060">
    <property type="protein sequence ID" value="PSK56691.1"/>
    <property type="molecule type" value="Genomic_DNA"/>
</dbReference>
<dbReference type="Proteomes" id="UP000243723">
    <property type="component" value="Unassembled WGS sequence"/>
</dbReference>